<sequence length="187" mass="20021">TYENGTVVQGSQEGWIEMKRCEYTENGATITCWEANVVPGYTITKLQANGTEERNLSAAITPEAGKFYNITLDKDKGYTDDGQGNYTVTSAEGLKAVADIANNGNLGINITLTENINLTDMDWAPIGIDYNHQYTGTFNGGGHTITGLTVTGSNEYAGLFGRIGSGGKVMNVKLEGVQIESDNEMSA</sequence>
<organism evidence="1">
    <name type="scientific">human gut metagenome</name>
    <dbReference type="NCBI Taxonomy" id="408170"/>
    <lineage>
        <taxon>unclassified sequences</taxon>
        <taxon>metagenomes</taxon>
        <taxon>organismal metagenomes</taxon>
    </lineage>
</organism>
<accession>K1ULD0</accession>
<dbReference type="AlphaFoldDB" id="K1ULD0"/>
<feature type="non-terminal residue" evidence="1">
    <location>
        <position position="1"/>
    </location>
</feature>
<dbReference type="EMBL" id="AJWY01002001">
    <property type="protein sequence ID" value="EKC78930.1"/>
    <property type="molecule type" value="Genomic_DNA"/>
</dbReference>
<feature type="non-terminal residue" evidence="1">
    <location>
        <position position="187"/>
    </location>
</feature>
<protein>
    <submittedName>
        <fullName evidence="1">Lipoprotein</fullName>
    </submittedName>
</protein>
<comment type="caution">
    <text evidence="1">The sequence shown here is derived from an EMBL/GenBank/DDBJ whole genome shotgun (WGS) entry which is preliminary data.</text>
</comment>
<reference evidence="1" key="1">
    <citation type="journal article" date="2013" name="Environ. Microbiol.">
        <title>Microbiota from the distal guts of lean and obese adolescents exhibit partial functional redundancy besides clear differences in community structure.</title>
        <authorList>
            <person name="Ferrer M."/>
            <person name="Ruiz A."/>
            <person name="Lanza F."/>
            <person name="Haange S.B."/>
            <person name="Oberbach A."/>
            <person name="Till H."/>
            <person name="Bargiela R."/>
            <person name="Campoy C."/>
            <person name="Segura M.T."/>
            <person name="Richter M."/>
            <person name="von Bergen M."/>
            <person name="Seifert J."/>
            <person name="Suarez A."/>
        </authorList>
    </citation>
    <scope>NUCLEOTIDE SEQUENCE</scope>
</reference>
<keyword evidence="1" id="KW-0449">Lipoprotein</keyword>
<dbReference type="Gene3D" id="2.160.20.110">
    <property type="match status" value="1"/>
</dbReference>
<gene>
    <name evidence="1" type="ORF">LEA_02976</name>
</gene>
<evidence type="ECO:0000313" key="1">
    <source>
        <dbReference type="EMBL" id="EKC78930.1"/>
    </source>
</evidence>
<name>K1ULD0_9ZZZZ</name>
<proteinExistence type="predicted"/>